<dbReference type="PANTHER" id="PTHR38585">
    <property type="entry name" value="TRANSMEMBRANE PROTEIN"/>
    <property type="match status" value="1"/>
</dbReference>
<gene>
    <name evidence="1" type="ORF">AB1Y20_004889</name>
</gene>
<keyword evidence="2" id="KW-1185">Reference proteome</keyword>
<accession>A0AB34IZH0</accession>
<dbReference type="AlphaFoldDB" id="A0AB34IZH0"/>
<sequence>MAPTTVARLAAAHVAFRAVLYAAQCTQLLLGVTASHTPGLNALPTLCGLAAVACASAAAISASASLPPALPSPPSADAALVGVALYAACARARFSSLAPSDLRSAGAFAARRASLAASPRYATRAERKLIHQLGRRHGCHSCGARAPPFHADHVPPLWDARRPPRAAWRRVLRRPAPLRFHPQCLACSGKQAALLSALSAGREVPVWARSVLHTPPLRSAASVAGNALVACALASENGCRAAAAPFEVAARLSLHATASMRRYKWRHQHAKRAGGVPSIRFVCKDIFTGISLKFAGVMSPSKTAQRKHEPHWPN</sequence>
<dbReference type="EMBL" id="JBGBPQ010000016">
    <property type="protein sequence ID" value="KAL1508794.1"/>
    <property type="molecule type" value="Genomic_DNA"/>
</dbReference>
<comment type="caution">
    <text evidence="1">The sequence shown here is derived from an EMBL/GenBank/DDBJ whole genome shotgun (WGS) entry which is preliminary data.</text>
</comment>
<organism evidence="1 2">
    <name type="scientific">Prymnesium parvum</name>
    <name type="common">Toxic golden alga</name>
    <dbReference type="NCBI Taxonomy" id="97485"/>
    <lineage>
        <taxon>Eukaryota</taxon>
        <taxon>Haptista</taxon>
        <taxon>Haptophyta</taxon>
        <taxon>Prymnesiophyceae</taxon>
        <taxon>Prymnesiales</taxon>
        <taxon>Prymnesiaceae</taxon>
        <taxon>Prymnesium</taxon>
    </lineage>
</organism>
<name>A0AB34IZH0_PRYPA</name>
<evidence type="ECO:0000313" key="1">
    <source>
        <dbReference type="EMBL" id="KAL1508794.1"/>
    </source>
</evidence>
<evidence type="ECO:0000313" key="2">
    <source>
        <dbReference type="Proteomes" id="UP001515480"/>
    </source>
</evidence>
<dbReference type="Proteomes" id="UP001515480">
    <property type="component" value="Unassembled WGS sequence"/>
</dbReference>
<protein>
    <submittedName>
        <fullName evidence="1">Uncharacterized protein</fullName>
    </submittedName>
</protein>
<proteinExistence type="predicted"/>
<reference evidence="1 2" key="1">
    <citation type="journal article" date="2024" name="Science">
        <title>Giant polyketide synthase enzymes in the biosynthesis of giant marine polyether toxins.</title>
        <authorList>
            <person name="Fallon T.R."/>
            <person name="Shende V.V."/>
            <person name="Wierzbicki I.H."/>
            <person name="Pendleton A.L."/>
            <person name="Watervoot N.F."/>
            <person name="Auber R.P."/>
            <person name="Gonzalez D.J."/>
            <person name="Wisecaver J.H."/>
            <person name="Moore B.S."/>
        </authorList>
    </citation>
    <scope>NUCLEOTIDE SEQUENCE [LARGE SCALE GENOMIC DNA]</scope>
    <source>
        <strain evidence="1 2">12B1</strain>
    </source>
</reference>
<dbReference type="PANTHER" id="PTHR38585:SF1">
    <property type="entry name" value="TRANSMEMBRANE PROTEIN"/>
    <property type="match status" value="1"/>
</dbReference>